<protein>
    <submittedName>
        <fullName evidence="1">Uncharacterized protein</fullName>
    </submittedName>
</protein>
<dbReference type="EMBL" id="GBXM01092266">
    <property type="protein sequence ID" value="JAH16311.1"/>
    <property type="molecule type" value="Transcribed_RNA"/>
</dbReference>
<proteinExistence type="predicted"/>
<organism evidence="1">
    <name type="scientific">Anguilla anguilla</name>
    <name type="common">European freshwater eel</name>
    <name type="synonym">Muraena anguilla</name>
    <dbReference type="NCBI Taxonomy" id="7936"/>
    <lineage>
        <taxon>Eukaryota</taxon>
        <taxon>Metazoa</taxon>
        <taxon>Chordata</taxon>
        <taxon>Craniata</taxon>
        <taxon>Vertebrata</taxon>
        <taxon>Euteleostomi</taxon>
        <taxon>Actinopterygii</taxon>
        <taxon>Neopterygii</taxon>
        <taxon>Teleostei</taxon>
        <taxon>Anguilliformes</taxon>
        <taxon>Anguillidae</taxon>
        <taxon>Anguilla</taxon>
    </lineage>
</organism>
<reference evidence="1" key="2">
    <citation type="journal article" date="2015" name="Fish Shellfish Immunol.">
        <title>Early steps in the European eel (Anguilla anguilla)-Vibrio vulnificus interaction in the gills: Role of the RtxA13 toxin.</title>
        <authorList>
            <person name="Callol A."/>
            <person name="Pajuelo D."/>
            <person name="Ebbesson L."/>
            <person name="Teles M."/>
            <person name="MacKenzie S."/>
            <person name="Amaro C."/>
        </authorList>
    </citation>
    <scope>NUCLEOTIDE SEQUENCE</scope>
</reference>
<evidence type="ECO:0000313" key="1">
    <source>
        <dbReference type="EMBL" id="JAH16311.1"/>
    </source>
</evidence>
<reference evidence="1" key="1">
    <citation type="submission" date="2014-11" db="EMBL/GenBank/DDBJ databases">
        <authorList>
            <person name="Amaro Gonzalez C."/>
        </authorList>
    </citation>
    <scope>NUCLEOTIDE SEQUENCE</scope>
</reference>
<name>A0A0E9QHH4_ANGAN</name>
<accession>A0A0E9QHH4</accession>
<sequence length="40" mass="4912">MFFQLNKAFIKQKITVTEYCQNIKNGLFELRIRSRLLKMF</sequence>
<dbReference type="AlphaFoldDB" id="A0A0E9QHH4"/>